<evidence type="ECO:0000256" key="1">
    <source>
        <dbReference type="SAM" id="Coils"/>
    </source>
</evidence>
<dbReference type="OrthoDB" id="378626at2759"/>
<dbReference type="Proteomes" id="UP000054561">
    <property type="component" value="Unassembled WGS sequence"/>
</dbReference>
<feature type="region of interest" description="Disordered" evidence="2">
    <location>
        <begin position="230"/>
        <end position="277"/>
    </location>
</feature>
<feature type="compositionally biased region" description="Polar residues" evidence="2">
    <location>
        <begin position="366"/>
        <end position="388"/>
    </location>
</feature>
<sequence>MYKDIENYDAEKNGEGKNEKVIIRVKRKIDEMTIPSIYVKKSNKRICNGIFYKHFDTIIPDEDIEKKNVECINLFRKHEQYHNSCSDLSCLAERKRKFNSLKGYEKDLKEAINNLKRYKIVNQNIQVVDLDAKEKGIYKIIDVNLLQEWGYANVNDDAGADATNEERARGQTEKDPHSNTEQEYEYDLYIVDDEKIEISDYMDYLYHIKNNNVDSSEVIVLEDVYGNNSNEYDSKSFSSSNSDRDTVKEMSDYPDESSSSGDDCSGGSSVDGRSDNSVSSDCYGGSFGSDYHLENNLDVGSHENNVPSDFYDENFVDQLSNCSEDNPFRTNVKNAGSDENLFGRGPCGMNNWEGYIKGKPSQGGYNNHSSYPFQNGVSHNKGSSNNVPNRGFPQKSTSKKNERKTHTNSKKMNSLIFEEKIKDELEKRLKEKNENMLNVTLSEKLKILEQMENEYYDK</sequence>
<dbReference type="OMA" id="LYIVDDQ"/>
<accession>A0A0D9QND0</accession>
<dbReference type="VEuPathDB" id="PlasmoDB:AK88_03128"/>
<proteinExistence type="predicted"/>
<feature type="region of interest" description="Disordered" evidence="2">
    <location>
        <begin position="366"/>
        <end position="412"/>
    </location>
</feature>
<feature type="compositionally biased region" description="Basic and acidic residues" evidence="2">
    <location>
        <begin position="164"/>
        <end position="180"/>
    </location>
</feature>
<dbReference type="GeneID" id="24268442"/>
<feature type="coiled-coil region" evidence="1">
    <location>
        <begin position="415"/>
        <end position="442"/>
    </location>
</feature>
<dbReference type="RefSeq" id="XP_012336173.1">
    <property type="nucleotide sequence ID" value="XM_012480750.1"/>
</dbReference>
<feature type="compositionally biased region" description="Low complexity" evidence="2">
    <location>
        <begin position="256"/>
        <end position="277"/>
    </location>
</feature>
<feature type="compositionally biased region" description="Basic and acidic residues" evidence="2">
    <location>
        <begin position="242"/>
        <end position="251"/>
    </location>
</feature>
<evidence type="ECO:0000256" key="2">
    <source>
        <dbReference type="SAM" id="MobiDB-lite"/>
    </source>
</evidence>
<organism evidence="3 4">
    <name type="scientific">Plasmodium fragile</name>
    <dbReference type="NCBI Taxonomy" id="5857"/>
    <lineage>
        <taxon>Eukaryota</taxon>
        <taxon>Sar</taxon>
        <taxon>Alveolata</taxon>
        <taxon>Apicomplexa</taxon>
        <taxon>Aconoidasida</taxon>
        <taxon>Haemosporida</taxon>
        <taxon>Plasmodiidae</taxon>
        <taxon>Plasmodium</taxon>
        <taxon>Plasmodium (Plasmodium)</taxon>
    </lineage>
</organism>
<evidence type="ECO:0000313" key="4">
    <source>
        <dbReference type="Proteomes" id="UP000054561"/>
    </source>
</evidence>
<dbReference type="EMBL" id="KQ001678">
    <property type="protein sequence ID" value="KJP87211.1"/>
    <property type="molecule type" value="Genomic_DNA"/>
</dbReference>
<evidence type="ECO:0000313" key="3">
    <source>
        <dbReference type="EMBL" id="KJP87211.1"/>
    </source>
</evidence>
<dbReference type="AlphaFoldDB" id="A0A0D9QND0"/>
<gene>
    <name evidence="3" type="ORF">AK88_03128</name>
</gene>
<name>A0A0D9QND0_PLAFR</name>
<keyword evidence="4" id="KW-1185">Reference proteome</keyword>
<protein>
    <submittedName>
        <fullName evidence="3">Uncharacterized protein</fullName>
    </submittedName>
</protein>
<keyword evidence="1" id="KW-0175">Coiled coil</keyword>
<feature type="region of interest" description="Disordered" evidence="2">
    <location>
        <begin position="157"/>
        <end position="185"/>
    </location>
</feature>
<feature type="compositionally biased region" description="Low complexity" evidence="2">
    <location>
        <begin position="230"/>
        <end position="241"/>
    </location>
</feature>
<reference evidence="3 4" key="1">
    <citation type="submission" date="2014-03" db="EMBL/GenBank/DDBJ databases">
        <title>The Genome Sequence of Plasmodium fragile nilgiri.</title>
        <authorList>
            <consortium name="The Broad Institute Genomics Platform"/>
            <consortium name="The Broad Institute Genome Sequencing Center for Infectious Disease"/>
            <person name="Neafsey D."/>
            <person name="Duraisingh M."/>
            <person name="Young S.K."/>
            <person name="Zeng Q."/>
            <person name="Gargeya S."/>
            <person name="Abouelleil A."/>
            <person name="Alvarado L."/>
            <person name="Chapman S.B."/>
            <person name="Gainer-Dewar J."/>
            <person name="Goldberg J."/>
            <person name="Griggs A."/>
            <person name="Gujja S."/>
            <person name="Hansen M."/>
            <person name="Howarth C."/>
            <person name="Imamovic A."/>
            <person name="Larimer J."/>
            <person name="Pearson M."/>
            <person name="Poon T.W."/>
            <person name="Priest M."/>
            <person name="Roberts A."/>
            <person name="Saif S."/>
            <person name="Shea T."/>
            <person name="Sykes S."/>
            <person name="Wortman J."/>
            <person name="Nusbaum C."/>
            <person name="Birren B."/>
        </authorList>
    </citation>
    <scope>NUCLEOTIDE SEQUENCE [LARGE SCALE GENOMIC DNA]</scope>
    <source>
        <strain evidence="4">nilgiri</strain>
    </source>
</reference>
<feature type="compositionally biased region" description="Basic residues" evidence="2">
    <location>
        <begin position="397"/>
        <end position="409"/>
    </location>
</feature>